<dbReference type="InterPro" id="IPR050529">
    <property type="entry name" value="CYP450_sterol_14alpha_dmase"/>
</dbReference>
<evidence type="ECO:0000313" key="9">
    <source>
        <dbReference type="Proteomes" id="UP000829685"/>
    </source>
</evidence>
<dbReference type="AlphaFoldDB" id="A0A9Q0ASE9"/>
<dbReference type="GO" id="GO:0020037">
    <property type="term" value="F:heme binding"/>
    <property type="evidence" value="ECO:0007669"/>
    <property type="project" value="InterPro"/>
</dbReference>
<keyword evidence="6" id="KW-0503">Monooxygenase</keyword>
<comment type="cofactor">
    <cofactor evidence="1 7">
        <name>heme</name>
        <dbReference type="ChEBI" id="CHEBI:30413"/>
    </cofactor>
</comment>
<dbReference type="InterPro" id="IPR001128">
    <property type="entry name" value="Cyt_P450"/>
</dbReference>
<dbReference type="PANTHER" id="PTHR24304:SF2">
    <property type="entry name" value="24-HYDROXYCHOLESTEROL 7-ALPHA-HYDROXYLASE"/>
    <property type="match status" value="1"/>
</dbReference>
<sequence length="540" mass="61274">MAILEHQELGTGNASVSQFETHSAGKGGSYSSHGVETNKKAVAPVVPYWFPGIFHLIPFLWDNVRFLLVTIQQYGWEKPLTVKAASMRLAVVVNPPDVVAVFKNSRFLSTRFVIERVQAYLLGIPDAVMPFYEADDSGMAAEPRKGSNVAPEDRILFHQASTHHKYLASPYLDPLVEVFKEKLHSAVEAHGIGEQWVEYPDLFAWLQPTIIEANIETMMGSKLRELNPNFIEDFCVAKMSVPIFLKGWPRWLAPNAFKARDRVRAALEKWHLYANANGDYTTTHENDPDWEPIWGSKCEKFRQQYMNNTQALGPYERACEDWGFLIGLNYNTPPTMFWYLYEALRDPALHARMMDEVAACRNHGGWHSIPDLASQPLLESAYAEVLRLRISIVMGRTVEHGDIKVGGYRVPRGDVVLMPTDSMHFNKEAWTRAGGSTEKPLNEFDAERFLVPSETGKPLFSTDRLAGLWIPYGGGDRMCPGRHLVKLEMLIIYAYLFTAYEIEVNETDMGKIKPNTGYVSFGALPPNRALRFRIRRKQTV</sequence>
<keyword evidence="6" id="KW-0560">Oxidoreductase</keyword>
<reference evidence="8" key="1">
    <citation type="submission" date="2021-03" db="EMBL/GenBank/DDBJ databases">
        <title>Revisited historic fungal species revealed as producer of novel bioactive compounds through whole genome sequencing and comparative genomics.</title>
        <authorList>
            <person name="Vignolle G.A."/>
            <person name="Hochenegger N."/>
            <person name="Mach R.L."/>
            <person name="Mach-Aigner A.R."/>
            <person name="Javad Rahimi M."/>
            <person name="Salim K.A."/>
            <person name="Chan C.M."/>
            <person name="Lim L.B.L."/>
            <person name="Cai F."/>
            <person name="Druzhinina I.S."/>
            <person name="U'Ren J.M."/>
            <person name="Derntl C."/>
        </authorList>
    </citation>
    <scope>NUCLEOTIDE SEQUENCE</scope>
    <source>
        <strain evidence="8">TUCIM 5799</strain>
    </source>
</reference>
<keyword evidence="4 7" id="KW-0479">Metal-binding</keyword>
<dbReference type="PANTHER" id="PTHR24304">
    <property type="entry name" value="CYTOCHROME P450 FAMILY 7"/>
    <property type="match status" value="1"/>
</dbReference>
<dbReference type="Gene3D" id="1.10.630.10">
    <property type="entry name" value="Cytochrome P450"/>
    <property type="match status" value="1"/>
</dbReference>
<evidence type="ECO:0000256" key="3">
    <source>
        <dbReference type="ARBA" id="ARBA00022617"/>
    </source>
</evidence>
<keyword evidence="3 7" id="KW-0349">Heme</keyword>
<dbReference type="InterPro" id="IPR002403">
    <property type="entry name" value="Cyt_P450_E_grp-IV"/>
</dbReference>
<keyword evidence="9" id="KW-1185">Reference proteome</keyword>
<protein>
    <recommendedName>
        <fullName evidence="10">Cytochrome P450</fullName>
    </recommendedName>
</protein>
<evidence type="ECO:0000256" key="6">
    <source>
        <dbReference type="ARBA" id="ARBA00023033"/>
    </source>
</evidence>
<dbReference type="GO" id="GO:0008395">
    <property type="term" value="F:steroid hydroxylase activity"/>
    <property type="evidence" value="ECO:0007669"/>
    <property type="project" value="TreeGrafter"/>
</dbReference>
<feature type="binding site" description="axial binding residue" evidence="7">
    <location>
        <position position="479"/>
    </location>
    <ligand>
        <name>heme</name>
        <dbReference type="ChEBI" id="CHEBI:30413"/>
    </ligand>
    <ligandPart>
        <name>Fe</name>
        <dbReference type="ChEBI" id="CHEBI:18248"/>
    </ligandPart>
</feature>
<evidence type="ECO:0000256" key="5">
    <source>
        <dbReference type="ARBA" id="ARBA00023004"/>
    </source>
</evidence>
<proteinExistence type="inferred from homology"/>
<dbReference type="Pfam" id="PF00067">
    <property type="entry name" value="p450"/>
    <property type="match status" value="1"/>
</dbReference>
<dbReference type="EMBL" id="JAFIMR010000009">
    <property type="protein sequence ID" value="KAI1874494.1"/>
    <property type="molecule type" value="Genomic_DNA"/>
</dbReference>
<evidence type="ECO:0000256" key="7">
    <source>
        <dbReference type="PIRSR" id="PIRSR602403-1"/>
    </source>
</evidence>
<dbReference type="GO" id="GO:0016705">
    <property type="term" value="F:oxidoreductase activity, acting on paired donors, with incorporation or reduction of molecular oxygen"/>
    <property type="evidence" value="ECO:0007669"/>
    <property type="project" value="InterPro"/>
</dbReference>
<evidence type="ECO:0000256" key="1">
    <source>
        <dbReference type="ARBA" id="ARBA00001971"/>
    </source>
</evidence>
<accession>A0A9Q0ASE9</accession>
<evidence type="ECO:0008006" key="10">
    <source>
        <dbReference type="Google" id="ProtNLM"/>
    </source>
</evidence>
<comment type="similarity">
    <text evidence="2">Belongs to the cytochrome P450 family.</text>
</comment>
<evidence type="ECO:0000313" key="8">
    <source>
        <dbReference type="EMBL" id="KAI1874494.1"/>
    </source>
</evidence>
<dbReference type="PRINTS" id="PR00465">
    <property type="entry name" value="EP450IV"/>
</dbReference>
<organism evidence="8 9">
    <name type="scientific">Neoarthrinium moseri</name>
    <dbReference type="NCBI Taxonomy" id="1658444"/>
    <lineage>
        <taxon>Eukaryota</taxon>
        <taxon>Fungi</taxon>
        <taxon>Dikarya</taxon>
        <taxon>Ascomycota</taxon>
        <taxon>Pezizomycotina</taxon>
        <taxon>Sordariomycetes</taxon>
        <taxon>Xylariomycetidae</taxon>
        <taxon>Amphisphaeriales</taxon>
        <taxon>Apiosporaceae</taxon>
        <taxon>Neoarthrinium</taxon>
    </lineage>
</organism>
<comment type="caution">
    <text evidence="8">The sequence shown here is derived from an EMBL/GenBank/DDBJ whole genome shotgun (WGS) entry which is preliminary data.</text>
</comment>
<gene>
    <name evidence="8" type="ORF">JX265_004702</name>
</gene>
<dbReference type="Proteomes" id="UP000829685">
    <property type="component" value="Unassembled WGS sequence"/>
</dbReference>
<keyword evidence="5 7" id="KW-0408">Iron</keyword>
<evidence type="ECO:0000256" key="2">
    <source>
        <dbReference type="ARBA" id="ARBA00010617"/>
    </source>
</evidence>
<evidence type="ECO:0000256" key="4">
    <source>
        <dbReference type="ARBA" id="ARBA00022723"/>
    </source>
</evidence>
<dbReference type="SUPFAM" id="SSF48264">
    <property type="entry name" value="Cytochrome P450"/>
    <property type="match status" value="1"/>
</dbReference>
<dbReference type="CDD" id="cd11040">
    <property type="entry name" value="CYP7_CYP8-like"/>
    <property type="match status" value="1"/>
</dbReference>
<dbReference type="GO" id="GO:0005506">
    <property type="term" value="F:iron ion binding"/>
    <property type="evidence" value="ECO:0007669"/>
    <property type="project" value="InterPro"/>
</dbReference>
<dbReference type="OrthoDB" id="3366823at2759"/>
<name>A0A9Q0ASE9_9PEZI</name>
<dbReference type="InterPro" id="IPR036396">
    <property type="entry name" value="Cyt_P450_sf"/>
</dbReference>